<reference evidence="4" key="1">
    <citation type="journal article" date="2023" name="Mol. Phylogenet. Evol.">
        <title>Genome-scale phylogeny and comparative genomics of the fungal order Sordariales.</title>
        <authorList>
            <person name="Hensen N."/>
            <person name="Bonometti L."/>
            <person name="Westerberg I."/>
            <person name="Brannstrom I.O."/>
            <person name="Guillou S."/>
            <person name="Cros-Aarteil S."/>
            <person name="Calhoun S."/>
            <person name="Haridas S."/>
            <person name="Kuo A."/>
            <person name="Mondo S."/>
            <person name="Pangilinan J."/>
            <person name="Riley R."/>
            <person name="LaButti K."/>
            <person name="Andreopoulos B."/>
            <person name="Lipzen A."/>
            <person name="Chen C."/>
            <person name="Yan M."/>
            <person name="Daum C."/>
            <person name="Ng V."/>
            <person name="Clum A."/>
            <person name="Steindorff A."/>
            <person name="Ohm R.A."/>
            <person name="Martin F."/>
            <person name="Silar P."/>
            <person name="Natvig D.O."/>
            <person name="Lalanne C."/>
            <person name="Gautier V."/>
            <person name="Ament-Velasquez S.L."/>
            <person name="Kruys A."/>
            <person name="Hutchinson M.I."/>
            <person name="Powell A.J."/>
            <person name="Barry K."/>
            <person name="Miller A.N."/>
            <person name="Grigoriev I.V."/>
            <person name="Debuchy R."/>
            <person name="Gladieux P."/>
            <person name="Hiltunen Thoren M."/>
            <person name="Johannesson H."/>
        </authorList>
    </citation>
    <scope>NUCLEOTIDE SEQUENCE</scope>
    <source>
        <strain evidence="4">SMH4131-1</strain>
    </source>
</reference>
<evidence type="ECO:0000256" key="1">
    <source>
        <dbReference type="ARBA" id="ARBA00008060"/>
    </source>
</evidence>
<sequence>MPPNVEPSPEDVDNESIDEPTILVATVRAQLALVDSFRRWMHEDLKDEWKKYGDIFSTVSSRLDSYRQWLLDAEQNPTSAVPQPVPWGVRARVQPGSSGLTILVTGTRPNDQFEIFAKDKMEVEYLLSDRYFGCISKMCQGFSQAEKDIATMLQIAQETEQEQSKLSQAPELTTQTHIRLLKEYNDIKDIGQQLIGLVAENKGVRIGTLYESGQYGVETED</sequence>
<name>A0AAE0IPG3_9PEZI</name>
<dbReference type="PANTHER" id="PTHR28529">
    <property type="entry name" value="DNA REPAIR PROTEIN SWI5 HOMOLOG"/>
    <property type="match status" value="1"/>
</dbReference>
<dbReference type="Proteomes" id="UP001286456">
    <property type="component" value="Unassembled WGS sequence"/>
</dbReference>
<gene>
    <name evidence="4" type="ORF">B0T19DRAFT_182952</name>
</gene>
<organism evidence="4 5">
    <name type="scientific">Cercophora scortea</name>
    <dbReference type="NCBI Taxonomy" id="314031"/>
    <lineage>
        <taxon>Eukaryota</taxon>
        <taxon>Fungi</taxon>
        <taxon>Dikarya</taxon>
        <taxon>Ascomycota</taxon>
        <taxon>Pezizomycotina</taxon>
        <taxon>Sordariomycetes</taxon>
        <taxon>Sordariomycetidae</taxon>
        <taxon>Sordariales</taxon>
        <taxon>Lasiosphaeriaceae</taxon>
        <taxon>Cercophora</taxon>
    </lineage>
</organism>
<dbReference type="EMBL" id="JAUEPO010000003">
    <property type="protein sequence ID" value="KAK3328101.1"/>
    <property type="molecule type" value="Genomic_DNA"/>
</dbReference>
<dbReference type="GO" id="GO:0010772">
    <property type="term" value="P:meiotic DNA recombinase assembly involved in reciprocal meiotic recombination"/>
    <property type="evidence" value="ECO:0007669"/>
    <property type="project" value="TreeGrafter"/>
</dbReference>
<protein>
    <submittedName>
        <fullName evidence="4">Swi5-domain-containing protein</fullName>
    </submittedName>
</protein>
<dbReference type="GO" id="GO:0032798">
    <property type="term" value="C:Swi5-Sfr1 complex"/>
    <property type="evidence" value="ECO:0007669"/>
    <property type="project" value="TreeGrafter"/>
</dbReference>
<evidence type="ECO:0000256" key="3">
    <source>
        <dbReference type="ARBA" id="ARBA00023204"/>
    </source>
</evidence>
<dbReference type="AlphaFoldDB" id="A0AAE0IPG3"/>
<dbReference type="GO" id="GO:0000709">
    <property type="term" value="P:meiotic joint molecule formation"/>
    <property type="evidence" value="ECO:0007669"/>
    <property type="project" value="TreeGrafter"/>
</dbReference>
<evidence type="ECO:0000256" key="2">
    <source>
        <dbReference type="ARBA" id="ARBA00022763"/>
    </source>
</evidence>
<dbReference type="GO" id="GO:0034974">
    <property type="term" value="C:Swi5-Swi2 complex"/>
    <property type="evidence" value="ECO:0007669"/>
    <property type="project" value="TreeGrafter"/>
</dbReference>
<keyword evidence="3" id="KW-0234">DNA repair</keyword>
<dbReference type="Gene3D" id="1.20.5.170">
    <property type="match status" value="1"/>
</dbReference>
<dbReference type="Pfam" id="PF07061">
    <property type="entry name" value="Swi5"/>
    <property type="match status" value="1"/>
</dbReference>
<dbReference type="InterPro" id="IPR010760">
    <property type="entry name" value="DNA-repair_Swi5"/>
</dbReference>
<comment type="similarity">
    <text evidence="1">Belongs to the SWI5/SAE3 family.</text>
</comment>
<keyword evidence="2" id="KW-0227">DNA damage</keyword>
<comment type="caution">
    <text evidence="4">The sequence shown here is derived from an EMBL/GenBank/DDBJ whole genome shotgun (WGS) entry which is preliminary data.</text>
</comment>
<evidence type="ECO:0000313" key="4">
    <source>
        <dbReference type="EMBL" id="KAK3328101.1"/>
    </source>
</evidence>
<evidence type="ECO:0000313" key="5">
    <source>
        <dbReference type="Proteomes" id="UP001286456"/>
    </source>
</evidence>
<reference evidence="4" key="2">
    <citation type="submission" date="2023-06" db="EMBL/GenBank/DDBJ databases">
        <authorList>
            <consortium name="Lawrence Berkeley National Laboratory"/>
            <person name="Haridas S."/>
            <person name="Hensen N."/>
            <person name="Bonometti L."/>
            <person name="Westerberg I."/>
            <person name="Brannstrom I.O."/>
            <person name="Guillou S."/>
            <person name="Cros-Aarteil S."/>
            <person name="Calhoun S."/>
            <person name="Kuo A."/>
            <person name="Mondo S."/>
            <person name="Pangilinan J."/>
            <person name="Riley R."/>
            <person name="Labutti K."/>
            <person name="Andreopoulos B."/>
            <person name="Lipzen A."/>
            <person name="Chen C."/>
            <person name="Yanf M."/>
            <person name="Daum C."/>
            <person name="Ng V."/>
            <person name="Clum A."/>
            <person name="Steindorff A."/>
            <person name="Ohm R."/>
            <person name="Martin F."/>
            <person name="Silar P."/>
            <person name="Natvig D."/>
            <person name="Lalanne C."/>
            <person name="Gautier V."/>
            <person name="Ament-Velasquez S.L."/>
            <person name="Kruys A."/>
            <person name="Hutchinson M.I."/>
            <person name="Powell A.J."/>
            <person name="Barry K."/>
            <person name="Miller A.N."/>
            <person name="Grigoriev I.V."/>
            <person name="Debuchy R."/>
            <person name="Gladieux P."/>
            <person name="Thoren M.H."/>
            <person name="Johannesson H."/>
        </authorList>
    </citation>
    <scope>NUCLEOTIDE SEQUENCE</scope>
    <source>
        <strain evidence="4">SMH4131-1</strain>
    </source>
</reference>
<dbReference type="PANTHER" id="PTHR28529:SF2">
    <property type="entry name" value="DNA REPAIR PROTEIN SWI5 HOMOLOG"/>
    <property type="match status" value="1"/>
</dbReference>
<proteinExistence type="inferred from homology"/>
<accession>A0AAE0IPG3</accession>
<keyword evidence="5" id="KW-1185">Reference proteome</keyword>